<proteinExistence type="predicted"/>
<dbReference type="AlphaFoldDB" id="A0A6C0ITS2"/>
<accession>A0A6C0ITS2</accession>
<protein>
    <submittedName>
        <fullName evidence="1">Uncharacterized protein</fullName>
    </submittedName>
</protein>
<evidence type="ECO:0000313" key="1">
    <source>
        <dbReference type="EMBL" id="QHT96452.1"/>
    </source>
</evidence>
<name>A0A6C0ITS2_9ZZZZ</name>
<dbReference type="EMBL" id="MN740257">
    <property type="protein sequence ID" value="QHT96452.1"/>
    <property type="molecule type" value="Genomic_DNA"/>
</dbReference>
<organism evidence="1">
    <name type="scientific">viral metagenome</name>
    <dbReference type="NCBI Taxonomy" id="1070528"/>
    <lineage>
        <taxon>unclassified sequences</taxon>
        <taxon>metagenomes</taxon>
        <taxon>organismal metagenomes</taxon>
    </lineage>
</organism>
<sequence length="35" mass="4236">MYNQNKCIIIQIVYIICIYRYVKSNNLNLNKCIII</sequence>
<reference evidence="1" key="1">
    <citation type="journal article" date="2020" name="Nature">
        <title>Giant virus diversity and host interactions through global metagenomics.</title>
        <authorList>
            <person name="Schulz F."/>
            <person name="Roux S."/>
            <person name="Paez-Espino D."/>
            <person name="Jungbluth S."/>
            <person name="Walsh D.A."/>
            <person name="Denef V.J."/>
            <person name="McMahon K.D."/>
            <person name="Konstantinidis K.T."/>
            <person name="Eloe-Fadrosh E.A."/>
            <person name="Kyrpides N.C."/>
            <person name="Woyke T."/>
        </authorList>
    </citation>
    <scope>NUCLEOTIDE SEQUENCE</scope>
    <source>
        <strain evidence="1">GVMAG-M-3300024302-11</strain>
    </source>
</reference>